<evidence type="ECO:0000313" key="16">
    <source>
        <dbReference type="EMBL" id="RZD15801.1"/>
    </source>
</evidence>
<dbReference type="PANTHER" id="PTHR42716">
    <property type="entry name" value="L-ASPARTATE OXIDASE"/>
    <property type="match status" value="1"/>
</dbReference>
<feature type="domain" description="Fumarate reductase/succinate dehydrogenase flavoprotein-like C-terminal" evidence="15">
    <location>
        <begin position="465"/>
        <end position="556"/>
    </location>
</feature>
<comment type="similarity">
    <text evidence="3 12">Belongs to the FAD-dependent oxidoreductase 2 family. NadB subfamily.</text>
</comment>
<sequence>MHFNVLIIGSGIAGLSLANRYPENISVGIFTKKEEAESNTNYAQGGLAAVMNIKDSVELHVKDTLAAGDGLCDEEVVKMVVEEGPSVVDDLLSWGVNFARYKENEETFDLGREGGHSQRRVLHAGDITGREIERALVEKSRSKSNISIFENHIAIDFITSHKLKKERNMPDKVLGAYFLDKNSDRVVPVSADFVVIATGGAGKVFLYTSNPDISTGDGIAAAYRIGAKVANMEFYQFHPTILYHPEAKSFLISEALRGEGGTLRLKDGTPFMDLVHPLKSLAPRDIVARTIDFEMKRTGDECVYLDMTHKSKEFLEKRFPDIFKTTLSFGIDMSKQWIPVVPAAHYLCGGILTDKDGLTSIDNLYAIGEVACTGLHGANRLASNSLLEGCVFAKKAYESTMKKMDSLIKIKSVQFHYDDKSYKSNDKSSQDLKYNDENNNDIVPEWKDFGLEGGDELIVITHNWDELRRMMWNYVGIVRSNKRLERAKRRIDNLIDEIKEYYWNFKISSDLIELRNIAEVANLIITSAMLRKESRGTHYTIDYPAKDDKNFKHPTVL</sequence>
<evidence type="ECO:0000256" key="10">
    <source>
        <dbReference type="NCBIfam" id="TIGR00551"/>
    </source>
</evidence>
<gene>
    <name evidence="16" type="primary">nadB</name>
    <name evidence="16" type="ORF">EVJ46_09790</name>
</gene>
<evidence type="ECO:0000256" key="11">
    <source>
        <dbReference type="PIRSR" id="PIRSR000171-1"/>
    </source>
</evidence>
<comment type="catalytic activity">
    <reaction evidence="9">
        <text>L-aspartate + O2 = iminosuccinate + H2O2</text>
        <dbReference type="Rhea" id="RHEA:25876"/>
        <dbReference type="ChEBI" id="CHEBI:15379"/>
        <dbReference type="ChEBI" id="CHEBI:16240"/>
        <dbReference type="ChEBI" id="CHEBI:29991"/>
        <dbReference type="ChEBI" id="CHEBI:77875"/>
        <dbReference type="EC" id="1.4.3.16"/>
    </reaction>
    <physiologicalReaction direction="left-to-right" evidence="9">
        <dbReference type="Rhea" id="RHEA:25877"/>
    </physiologicalReaction>
</comment>
<reference evidence="16 17" key="1">
    <citation type="journal article" date="2019" name="ISME J.">
        <title>Insights into ecological role of a new deltaproteobacterial order Candidatus Acidulodesulfobacterales by metagenomics and metatranscriptomics.</title>
        <authorList>
            <person name="Tan S."/>
            <person name="Liu J."/>
            <person name="Fang Y."/>
            <person name="Hedlund B.P."/>
            <person name="Lian Z.H."/>
            <person name="Huang L.Y."/>
            <person name="Li J.T."/>
            <person name="Huang L.N."/>
            <person name="Li W.J."/>
            <person name="Jiang H.C."/>
            <person name="Dong H.L."/>
            <person name="Shu W.S."/>
        </authorList>
    </citation>
    <scope>NUCLEOTIDE SEQUENCE [LARGE SCALE GENOMIC DNA]</scope>
    <source>
        <strain evidence="16">AP2</strain>
    </source>
</reference>
<dbReference type="AlphaFoldDB" id="A0A519BEV2"/>
<dbReference type="Pfam" id="PF02910">
    <property type="entry name" value="Succ_DH_flav_C"/>
    <property type="match status" value="1"/>
</dbReference>
<accession>A0A519BEV2</accession>
<dbReference type="Gene3D" id="3.90.700.10">
    <property type="entry name" value="Succinate dehydrogenase/fumarate reductase flavoprotein, catalytic domain"/>
    <property type="match status" value="1"/>
</dbReference>
<dbReference type="SUPFAM" id="SSF56425">
    <property type="entry name" value="Succinate dehydrogenase/fumarate reductase flavoprotein, catalytic domain"/>
    <property type="match status" value="1"/>
</dbReference>
<dbReference type="PRINTS" id="PR00368">
    <property type="entry name" value="FADPNR"/>
</dbReference>
<dbReference type="SUPFAM" id="SSF51905">
    <property type="entry name" value="FAD/NAD(P)-binding domain"/>
    <property type="match status" value="1"/>
</dbReference>
<evidence type="ECO:0000256" key="5">
    <source>
        <dbReference type="ARBA" id="ARBA00022630"/>
    </source>
</evidence>
<dbReference type="Proteomes" id="UP000316562">
    <property type="component" value="Unassembled WGS sequence"/>
</dbReference>
<dbReference type="InterPro" id="IPR036188">
    <property type="entry name" value="FAD/NAD-bd_sf"/>
</dbReference>
<dbReference type="UniPathway" id="UPA00253">
    <property type="reaction ID" value="UER00326"/>
</dbReference>
<dbReference type="EC" id="1.4.3.16" evidence="4 10"/>
<dbReference type="GO" id="GO:0008734">
    <property type="term" value="F:L-aspartate oxidase activity"/>
    <property type="evidence" value="ECO:0007669"/>
    <property type="project" value="UniProtKB-UniRule"/>
</dbReference>
<comment type="subcellular location">
    <subcellularLocation>
        <location evidence="12">Cytoplasm</location>
    </subcellularLocation>
</comment>
<feature type="active site" description="Proton acceptor" evidence="11">
    <location>
        <position position="284"/>
    </location>
</feature>
<comment type="function">
    <text evidence="12">Catalyzes the oxidation of L-aspartate to iminoaspartate.</text>
</comment>
<feature type="coiled-coil region" evidence="13">
    <location>
        <begin position="477"/>
        <end position="504"/>
    </location>
</feature>
<evidence type="ECO:0000256" key="3">
    <source>
        <dbReference type="ARBA" id="ARBA00008562"/>
    </source>
</evidence>
<evidence type="ECO:0000259" key="14">
    <source>
        <dbReference type="Pfam" id="PF00890"/>
    </source>
</evidence>
<dbReference type="InterPro" id="IPR005288">
    <property type="entry name" value="NadB"/>
</dbReference>
<evidence type="ECO:0000259" key="15">
    <source>
        <dbReference type="Pfam" id="PF02910"/>
    </source>
</evidence>
<dbReference type="NCBIfam" id="TIGR00551">
    <property type="entry name" value="nadB"/>
    <property type="match status" value="1"/>
</dbReference>
<dbReference type="GO" id="GO:0034628">
    <property type="term" value="P:'de novo' NAD+ biosynthetic process from L-aspartate"/>
    <property type="evidence" value="ECO:0007669"/>
    <property type="project" value="TreeGrafter"/>
</dbReference>
<dbReference type="Pfam" id="PF00890">
    <property type="entry name" value="FAD_binding_2"/>
    <property type="match status" value="1"/>
</dbReference>
<dbReference type="GO" id="GO:0005737">
    <property type="term" value="C:cytoplasm"/>
    <property type="evidence" value="ECO:0007669"/>
    <property type="project" value="UniProtKB-SubCell"/>
</dbReference>
<dbReference type="InterPro" id="IPR003953">
    <property type="entry name" value="FAD-dep_OxRdtase_2_FAD-bd"/>
</dbReference>
<evidence type="ECO:0000256" key="1">
    <source>
        <dbReference type="ARBA" id="ARBA00001974"/>
    </source>
</evidence>
<dbReference type="InterPro" id="IPR027477">
    <property type="entry name" value="Succ_DH/fumarate_Rdtase_cat_sf"/>
</dbReference>
<organism evidence="16 17">
    <name type="scientific">Acididesulfobacter guangdongensis</name>
    <dbReference type="NCBI Taxonomy" id="2597225"/>
    <lineage>
        <taxon>Bacteria</taxon>
        <taxon>Deltaproteobacteria</taxon>
        <taxon>Candidatus Acidulodesulfobacterales</taxon>
        <taxon>Candidatus Acididesulfobacter</taxon>
    </lineage>
</organism>
<evidence type="ECO:0000256" key="12">
    <source>
        <dbReference type="RuleBase" id="RU362049"/>
    </source>
</evidence>
<evidence type="ECO:0000256" key="2">
    <source>
        <dbReference type="ARBA" id="ARBA00004950"/>
    </source>
</evidence>
<dbReference type="PIRSF" id="PIRSF000171">
    <property type="entry name" value="SDHA_APRA_LASPO"/>
    <property type="match status" value="1"/>
</dbReference>
<keyword evidence="13" id="KW-0175">Coiled coil</keyword>
<evidence type="ECO:0000256" key="7">
    <source>
        <dbReference type="ARBA" id="ARBA00022827"/>
    </source>
</evidence>
<keyword evidence="8 12" id="KW-0560">Oxidoreductase</keyword>
<keyword evidence="5 12" id="KW-0285">Flavoprotein</keyword>
<evidence type="ECO:0000256" key="13">
    <source>
        <dbReference type="SAM" id="Coils"/>
    </source>
</evidence>
<evidence type="ECO:0000256" key="6">
    <source>
        <dbReference type="ARBA" id="ARBA00022642"/>
    </source>
</evidence>
<name>A0A519BEV2_ACIG2</name>
<dbReference type="FunFam" id="3.90.700.10:FF:000002">
    <property type="entry name" value="L-aspartate oxidase"/>
    <property type="match status" value="1"/>
</dbReference>
<keyword evidence="7 12" id="KW-0274">FAD</keyword>
<dbReference type="Gene3D" id="1.20.58.100">
    <property type="entry name" value="Fumarate reductase/succinate dehydrogenase flavoprotein-like, C-terminal domain"/>
    <property type="match status" value="1"/>
</dbReference>
<proteinExistence type="inferred from homology"/>
<evidence type="ECO:0000256" key="4">
    <source>
        <dbReference type="ARBA" id="ARBA00012173"/>
    </source>
</evidence>
<dbReference type="PANTHER" id="PTHR42716:SF2">
    <property type="entry name" value="L-ASPARTATE OXIDASE, CHLOROPLASTIC"/>
    <property type="match status" value="1"/>
</dbReference>
<feature type="domain" description="FAD-dependent oxidoreductase 2 FAD-binding" evidence="14">
    <location>
        <begin position="5"/>
        <end position="386"/>
    </location>
</feature>
<comment type="cofactor">
    <cofactor evidence="1 12">
        <name>FAD</name>
        <dbReference type="ChEBI" id="CHEBI:57692"/>
    </cofactor>
</comment>
<dbReference type="InterPro" id="IPR037099">
    <property type="entry name" value="Fum_R/Succ_DH_flav-like_C_sf"/>
</dbReference>
<evidence type="ECO:0000256" key="8">
    <source>
        <dbReference type="ARBA" id="ARBA00023002"/>
    </source>
</evidence>
<comment type="caution">
    <text evidence="16">The sequence shown here is derived from an EMBL/GenBank/DDBJ whole genome shotgun (WGS) entry which is preliminary data.</text>
</comment>
<evidence type="ECO:0000256" key="9">
    <source>
        <dbReference type="ARBA" id="ARBA00048305"/>
    </source>
</evidence>
<dbReference type="Gene3D" id="3.50.50.60">
    <property type="entry name" value="FAD/NAD(P)-binding domain"/>
    <property type="match status" value="1"/>
</dbReference>
<keyword evidence="6 12" id="KW-0662">Pyridine nucleotide biosynthesis</keyword>
<dbReference type="SUPFAM" id="SSF46977">
    <property type="entry name" value="Succinate dehydrogenase/fumarate reductase flavoprotein C-terminal domain"/>
    <property type="match status" value="1"/>
</dbReference>
<dbReference type="InterPro" id="IPR015939">
    <property type="entry name" value="Fum_Rdtase/Succ_DH_flav-like_C"/>
</dbReference>
<comment type="pathway">
    <text evidence="2 12">Cofactor biosynthesis; NAD(+) biosynthesis; iminoaspartate from L-aspartate (oxidase route): step 1/1.</text>
</comment>
<dbReference type="EMBL" id="SGBC01000004">
    <property type="protein sequence ID" value="RZD15801.1"/>
    <property type="molecule type" value="Genomic_DNA"/>
</dbReference>
<evidence type="ECO:0000313" key="17">
    <source>
        <dbReference type="Proteomes" id="UP000316562"/>
    </source>
</evidence>
<dbReference type="FunFam" id="1.20.58.100:FF:000002">
    <property type="entry name" value="L-aspartate oxidase"/>
    <property type="match status" value="1"/>
</dbReference>
<protein>
    <recommendedName>
        <fullName evidence="4 10">L-aspartate oxidase</fullName>
        <ecNumber evidence="4 10">1.4.3.16</ecNumber>
    </recommendedName>
</protein>